<dbReference type="PROSITE" id="PS50850">
    <property type="entry name" value="MFS"/>
    <property type="match status" value="1"/>
</dbReference>
<feature type="transmembrane region" description="Helical" evidence="7">
    <location>
        <begin position="138"/>
        <end position="157"/>
    </location>
</feature>
<feature type="transmembrane region" description="Helical" evidence="7">
    <location>
        <begin position="290"/>
        <end position="308"/>
    </location>
</feature>
<keyword evidence="2" id="KW-0813">Transport</keyword>
<comment type="subcellular location">
    <subcellularLocation>
        <location evidence="1">Cell membrane</location>
        <topology evidence="1">Multi-pass membrane protein</topology>
    </subcellularLocation>
</comment>
<dbReference type="SUPFAM" id="SSF103473">
    <property type="entry name" value="MFS general substrate transporter"/>
    <property type="match status" value="1"/>
</dbReference>
<feature type="transmembrane region" description="Helical" evidence="7">
    <location>
        <begin position="196"/>
        <end position="214"/>
    </location>
</feature>
<dbReference type="OrthoDB" id="7375466at2"/>
<evidence type="ECO:0000313" key="9">
    <source>
        <dbReference type="EMBL" id="SMD24049.1"/>
    </source>
</evidence>
<feature type="transmembrane region" description="Helical" evidence="7">
    <location>
        <begin position="45"/>
        <end position="64"/>
    </location>
</feature>
<evidence type="ECO:0000256" key="6">
    <source>
        <dbReference type="ARBA" id="ARBA00023136"/>
    </source>
</evidence>
<organism evidence="9 10">
    <name type="scientific">Kibdelosporangium aridum</name>
    <dbReference type="NCBI Taxonomy" id="2030"/>
    <lineage>
        <taxon>Bacteria</taxon>
        <taxon>Bacillati</taxon>
        <taxon>Actinomycetota</taxon>
        <taxon>Actinomycetes</taxon>
        <taxon>Pseudonocardiales</taxon>
        <taxon>Pseudonocardiaceae</taxon>
        <taxon>Kibdelosporangium</taxon>
    </lineage>
</organism>
<evidence type="ECO:0000259" key="8">
    <source>
        <dbReference type="PROSITE" id="PS50850"/>
    </source>
</evidence>
<feature type="transmembrane region" description="Helical" evidence="7">
    <location>
        <begin position="105"/>
        <end position="126"/>
    </location>
</feature>
<dbReference type="AlphaFoldDB" id="A0A1W2FPZ9"/>
<keyword evidence="4 7" id="KW-0812">Transmembrane</keyword>
<dbReference type="InterPro" id="IPR020846">
    <property type="entry name" value="MFS_dom"/>
</dbReference>
<dbReference type="PANTHER" id="PTHR42718:SF46">
    <property type="entry name" value="BLR6921 PROTEIN"/>
    <property type="match status" value="1"/>
</dbReference>
<evidence type="ECO:0000256" key="4">
    <source>
        <dbReference type="ARBA" id="ARBA00022692"/>
    </source>
</evidence>
<dbReference type="PANTHER" id="PTHR42718">
    <property type="entry name" value="MAJOR FACILITATOR SUPERFAMILY MULTIDRUG TRANSPORTER MFSC"/>
    <property type="match status" value="1"/>
</dbReference>
<dbReference type="RefSeq" id="WP_143446947.1">
    <property type="nucleotide sequence ID" value="NZ_FWXV01000010.1"/>
</dbReference>
<feature type="transmembrane region" description="Helical" evidence="7">
    <location>
        <begin position="163"/>
        <end position="184"/>
    </location>
</feature>
<dbReference type="InterPro" id="IPR036259">
    <property type="entry name" value="MFS_trans_sf"/>
</dbReference>
<keyword evidence="3" id="KW-1003">Cell membrane</keyword>
<dbReference type="EMBL" id="FWXV01000010">
    <property type="protein sequence ID" value="SMD24049.1"/>
    <property type="molecule type" value="Genomic_DNA"/>
</dbReference>
<keyword evidence="10" id="KW-1185">Reference proteome</keyword>
<feature type="transmembrane region" description="Helical" evidence="7">
    <location>
        <begin position="383"/>
        <end position="409"/>
    </location>
</feature>
<dbReference type="Gene3D" id="1.20.1250.20">
    <property type="entry name" value="MFS general substrate transporter like domains"/>
    <property type="match status" value="1"/>
</dbReference>
<feature type="transmembrane region" description="Helical" evidence="7">
    <location>
        <begin position="76"/>
        <end position="99"/>
    </location>
</feature>
<sequence length="450" mass="45970">MADRITSWWRIGFICAVLLLEGMSSSSINVQIGALERHFGLSPALLQLTVGAFLIAYAGLLPLAGRWVDTRGGRTVFLWGVALFGLGCVICAAALSGLWLVAGRFAQGAGAALSAPAAVALIIAGLPPGKTRNQAMGLYAAMGAVGFSLGLVLPAFVVTELGWRASFLVYLPLVVAMLIIGQTIQRSAAPGGKLDPLSAIAVTIAMMLAVHAIADVCNAPLWSTAVQLGGALLLGMTVKLSGRRLFPVEVTRSAGVLSGSFALAGVFAALVTSVYLVSLALQANNTAFEVGLALVPQSISNAIATMFGAKLVTRFGARKVLTTGMALVVTALGYLGTVGMSLPYAAGLLPAFVIIGISIALSYPAASIMAVDAVQPEHHGSAAGLLTSFQNVGGAAGLAVATAAAVVPLPGSGVPPEPGQLLSMAMMVFFGLVVAGIWWFSRRTLLTTRG</sequence>
<feature type="domain" description="Major facilitator superfamily (MFS) profile" evidence="8">
    <location>
        <begin position="10"/>
        <end position="443"/>
    </location>
</feature>
<dbReference type="GO" id="GO:0005886">
    <property type="term" value="C:plasma membrane"/>
    <property type="evidence" value="ECO:0007669"/>
    <property type="project" value="UniProtKB-SubCell"/>
</dbReference>
<feature type="transmembrane region" description="Helical" evidence="7">
    <location>
        <begin position="421"/>
        <end position="440"/>
    </location>
</feature>
<dbReference type="Pfam" id="PF07690">
    <property type="entry name" value="MFS_1"/>
    <property type="match status" value="1"/>
</dbReference>
<evidence type="ECO:0000256" key="3">
    <source>
        <dbReference type="ARBA" id="ARBA00022475"/>
    </source>
</evidence>
<feature type="transmembrane region" description="Helical" evidence="7">
    <location>
        <begin position="254"/>
        <end position="278"/>
    </location>
</feature>
<dbReference type="GO" id="GO:0022857">
    <property type="term" value="F:transmembrane transporter activity"/>
    <property type="evidence" value="ECO:0007669"/>
    <property type="project" value="InterPro"/>
</dbReference>
<evidence type="ECO:0000256" key="7">
    <source>
        <dbReference type="SAM" id="Phobius"/>
    </source>
</evidence>
<evidence type="ECO:0000256" key="2">
    <source>
        <dbReference type="ARBA" id="ARBA00022448"/>
    </source>
</evidence>
<evidence type="ECO:0000313" key="10">
    <source>
        <dbReference type="Proteomes" id="UP000192674"/>
    </source>
</evidence>
<evidence type="ECO:0000256" key="1">
    <source>
        <dbReference type="ARBA" id="ARBA00004651"/>
    </source>
</evidence>
<name>A0A1W2FPZ9_KIBAR</name>
<feature type="transmembrane region" description="Helical" evidence="7">
    <location>
        <begin position="348"/>
        <end position="371"/>
    </location>
</feature>
<keyword evidence="6 7" id="KW-0472">Membrane</keyword>
<evidence type="ECO:0000256" key="5">
    <source>
        <dbReference type="ARBA" id="ARBA00022989"/>
    </source>
</evidence>
<protein>
    <submittedName>
        <fullName evidence="9">Major Facilitator Superfamily protein</fullName>
    </submittedName>
</protein>
<feature type="transmembrane region" description="Helical" evidence="7">
    <location>
        <begin position="320"/>
        <end position="342"/>
    </location>
</feature>
<reference evidence="9 10" key="1">
    <citation type="submission" date="2017-04" db="EMBL/GenBank/DDBJ databases">
        <authorList>
            <person name="Afonso C.L."/>
            <person name="Miller P.J."/>
            <person name="Scott M.A."/>
            <person name="Spackman E."/>
            <person name="Goraichik I."/>
            <person name="Dimitrov K.M."/>
            <person name="Suarez D.L."/>
            <person name="Swayne D.E."/>
        </authorList>
    </citation>
    <scope>NUCLEOTIDE SEQUENCE [LARGE SCALE GENOMIC DNA]</scope>
    <source>
        <strain evidence="9 10">DSM 43828</strain>
    </source>
</reference>
<feature type="transmembrane region" description="Helical" evidence="7">
    <location>
        <begin position="220"/>
        <end position="242"/>
    </location>
</feature>
<dbReference type="InterPro" id="IPR011701">
    <property type="entry name" value="MFS"/>
</dbReference>
<dbReference type="Gene3D" id="1.20.1720.10">
    <property type="entry name" value="Multidrug resistance protein D"/>
    <property type="match status" value="1"/>
</dbReference>
<dbReference type="Proteomes" id="UP000192674">
    <property type="component" value="Unassembled WGS sequence"/>
</dbReference>
<accession>A0A1W2FPZ9</accession>
<keyword evidence="5 7" id="KW-1133">Transmembrane helix</keyword>
<gene>
    <name evidence="9" type="ORF">SAMN05661093_08300</name>
</gene>
<proteinExistence type="predicted"/>